<feature type="non-terminal residue" evidence="1">
    <location>
        <position position="170"/>
    </location>
</feature>
<dbReference type="SUPFAM" id="SSF52402">
    <property type="entry name" value="Adenine nucleotide alpha hydrolases-like"/>
    <property type="match status" value="1"/>
</dbReference>
<keyword evidence="2" id="KW-1185">Reference proteome</keyword>
<name>A4BVP6_9GAMM</name>
<comment type="caution">
    <text evidence="1">The sequence shown here is derived from an EMBL/GenBank/DDBJ whole genome shotgun (WGS) entry which is preliminary data.</text>
</comment>
<evidence type="ECO:0000313" key="2">
    <source>
        <dbReference type="Proteomes" id="UP000003374"/>
    </source>
</evidence>
<dbReference type="Proteomes" id="UP000003374">
    <property type="component" value="Unassembled WGS sequence"/>
</dbReference>
<protein>
    <submittedName>
        <fullName evidence="1">Universal stress protein UspA and related nucleotide-binding protein</fullName>
    </submittedName>
</protein>
<organism evidence="1 2">
    <name type="scientific">Nitrococcus mobilis Nb-231</name>
    <dbReference type="NCBI Taxonomy" id="314278"/>
    <lineage>
        <taxon>Bacteria</taxon>
        <taxon>Pseudomonadati</taxon>
        <taxon>Pseudomonadota</taxon>
        <taxon>Gammaproteobacteria</taxon>
        <taxon>Chromatiales</taxon>
        <taxon>Ectothiorhodospiraceae</taxon>
        <taxon>Nitrococcus</taxon>
    </lineage>
</organism>
<reference evidence="1 2" key="1">
    <citation type="submission" date="2006-02" db="EMBL/GenBank/DDBJ databases">
        <authorList>
            <person name="Waterbury J."/>
            <person name="Ferriera S."/>
            <person name="Johnson J."/>
            <person name="Kravitz S."/>
            <person name="Halpern A."/>
            <person name="Remington K."/>
            <person name="Beeson K."/>
            <person name="Tran B."/>
            <person name="Rogers Y.-H."/>
            <person name="Friedman R."/>
            <person name="Venter J.C."/>
        </authorList>
    </citation>
    <scope>NUCLEOTIDE SEQUENCE [LARGE SCALE GENOMIC DNA]</scope>
    <source>
        <strain evidence="1 2">Nb-231</strain>
    </source>
</reference>
<dbReference type="HOGENOM" id="CLU_1574017_0_0_6"/>
<dbReference type="STRING" id="314278.NB231_08808"/>
<sequence>MTRAAVLEAVALPARYADIAVIGQTDPDNSEMGLAIDFPGQLALMSGRPVLAVPHAWRAHPIGKKVLVAWNASREATRALHDALPLLRAAQEVRVLALTPKGGAPGPSDLSVNDIVAHLTRHGVSAQAEHGTLDNARVGAAILLSATNFGADLVIMGVYGPFPDAGDHPR</sequence>
<dbReference type="EMBL" id="AAOF01000030">
    <property type="protein sequence ID" value="EAR20199.1"/>
    <property type="molecule type" value="Genomic_DNA"/>
</dbReference>
<dbReference type="RefSeq" id="WP_005001554.1">
    <property type="nucleotide sequence ID" value="NZ_CH672427.1"/>
</dbReference>
<dbReference type="Gene3D" id="3.40.50.12370">
    <property type="match status" value="1"/>
</dbReference>
<dbReference type="eggNOG" id="COG0589">
    <property type="taxonomic scope" value="Bacteria"/>
</dbReference>
<dbReference type="AlphaFoldDB" id="A4BVP6"/>
<accession>A4BVP6</accession>
<gene>
    <name evidence="1" type="ORF">NB231_08808</name>
</gene>
<proteinExistence type="predicted"/>
<evidence type="ECO:0000313" key="1">
    <source>
        <dbReference type="EMBL" id="EAR20199.1"/>
    </source>
</evidence>